<dbReference type="PATRIC" id="fig|1618669.3.peg.23"/>
<keyword evidence="4 13" id="KW-0436">Ligase</keyword>
<keyword evidence="9" id="KW-0648">Protein biosynthesis</keyword>
<keyword evidence="10" id="KW-0030">Aminoacyl-tRNA synthetase</keyword>
<keyword evidence="8" id="KW-0460">Magnesium</keyword>
<comment type="caution">
    <text evidence="13">The sequence shown here is derived from an EMBL/GenBank/DDBJ whole genome shotgun (WGS) entry which is preliminary data.</text>
</comment>
<evidence type="ECO:0000256" key="4">
    <source>
        <dbReference type="ARBA" id="ARBA00022598"/>
    </source>
</evidence>
<dbReference type="AlphaFoldDB" id="A0A0G1VSK9"/>
<keyword evidence="6" id="KW-0547">Nucleotide-binding</keyword>
<evidence type="ECO:0000256" key="2">
    <source>
        <dbReference type="ARBA" id="ARBA00012814"/>
    </source>
</evidence>
<evidence type="ECO:0000256" key="8">
    <source>
        <dbReference type="ARBA" id="ARBA00022842"/>
    </source>
</evidence>
<dbReference type="GO" id="GO:0046872">
    <property type="term" value="F:metal ion binding"/>
    <property type="evidence" value="ECO:0007669"/>
    <property type="project" value="UniProtKB-KW"/>
</dbReference>
<comment type="catalytic activity">
    <reaction evidence="11">
        <text>tRNA(Phe) + L-phenylalanine + ATP = L-phenylalanyl-tRNA(Phe) + AMP + diphosphate + H(+)</text>
        <dbReference type="Rhea" id="RHEA:19413"/>
        <dbReference type="Rhea" id="RHEA-COMP:9668"/>
        <dbReference type="Rhea" id="RHEA-COMP:9699"/>
        <dbReference type="ChEBI" id="CHEBI:15378"/>
        <dbReference type="ChEBI" id="CHEBI:30616"/>
        <dbReference type="ChEBI" id="CHEBI:33019"/>
        <dbReference type="ChEBI" id="CHEBI:58095"/>
        <dbReference type="ChEBI" id="CHEBI:78442"/>
        <dbReference type="ChEBI" id="CHEBI:78531"/>
        <dbReference type="ChEBI" id="CHEBI:456215"/>
        <dbReference type="EC" id="6.1.1.20"/>
    </reaction>
</comment>
<evidence type="ECO:0000256" key="11">
    <source>
        <dbReference type="ARBA" id="ARBA00049255"/>
    </source>
</evidence>
<dbReference type="Gene3D" id="3.30.930.10">
    <property type="entry name" value="Bira Bifunctional Protein, Domain 2"/>
    <property type="match status" value="1"/>
</dbReference>
<dbReference type="GO" id="GO:0004826">
    <property type="term" value="F:phenylalanine-tRNA ligase activity"/>
    <property type="evidence" value="ECO:0007669"/>
    <property type="project" value="UniProtKB-EC"/>
</dbReference>
<dbReference type="InterPro" id="IPR045864">
    <property type="entry name" value="aa-tRNA-synth_II/BPL/LPL"/>
</dbReference>
<dbReference type="Pfam" id="PF01409">
    <property type="entry name" value="tRNA-synt_2d"/>
    <property type="match status" value="1"/>
</dbReference>
<evidence type="ECO:0000256" key="5">
    <source>
        <dbReference type="ARBA" id="ARBA00022723"/>
    </source>
</evidence>
<dbReference type="EMBL" id="LCPZ01000001">
    <property type="protein sequence ID" value="KKW09456.1"/>
    <property type="molecule type" value="Genomic_DNA"/>
</dbReference>
<keyword evidence="3" id="KW-0963">Cytoplasm</keyword>
<dbReference type="PROSITE" id="PS50862">
    <property type="entry name" value="AA_TRNA_LIGASE_II"/>
    <property type="match status" value="1"/>
</dbReference>
<keyword evidence="5" id="KW-0479">Metal-binding</keyword>
<evidence type="ECO:0000256" key="9">
    <source>
        <dbReference type="ARBA" id="ARBA00022917"/>
    </source>
</evidence>
<dbReference type="GO" id="GO:0005524">
    <property type="term" value="F:ATP binding"/>
    <property type="evidence" value="ECO:0007669"/>
    <property type="project" value="UniProtKB-KW"/>
</dbReference>
<accession>A0A0G1VSK9</accession>
<evidence type="ECO:0000256" key="10">
    <source>
        <dbReference type="ARBA" id="ARBA00023146"/>
    </source>
</evidence>
<dbReference type="PANTHER" id="PTHR11538">
    <property type="entry name" value="PHENYLALANYL-TRNA SYNTHETASE"/>
    <property type="match status" value="1"/>
</dbReference>
<evidence type="ECO:0000256" key="3">
    <source>
        <dbReference type="ARBA" id="ARBA00022490"/>
    </source>
</evidence>
<dbReference type="InterPro" id="IPR006195">
    <property type="entry name" value="aa-tRNA-synth_II"/>
</dbReference>
<evidence type="ECO:0000256" key="7">
    <source>
        <dbReference type="ARBA" id="ARBA00022840"/>
    </source>
</evidence>
<sequence>MNPLVVSKVLGHIHPISRAVFDIRRIFEDLGFAVAVGPELETEHYNFDVLNFPKDHPARDMQDSFWLRSQNATNADFTQTNAEGGIQRESASSQRPSVRSLLRTHTSPVQVRYMEEKLKAGIMPPYKIVVPGKAFRNEATDATHEAQFFHVECLYVDKNVSMAQLKGTLIYFFKKFFGEDVEVRFRVSFFPFTEPSAEIDMKLKGKWLEMGGSGLVHPNVLKAAGVPEGYGGFAFGVGIDRLVMLKYGIPDIRMFYNGDLRLVNQF</sequence>
<evidence type="ECO:0000259" key="12">
    <source>
        <dbReference type="PROSITE" id="PS50862"/>
    </source>
</evidence>
<dbReference type="GO" id="GO:0006432">
    <property type="term" value="P:phenylalanyl-tRNA aminoacylation"/>
    <property type="evidence" value="ECO:0007669"/>
    <property type="project" value="InterPro"/>
</dbReference>
<dbReference type="PANTHER" id="PTHR11538:SF41">
    <property type="entry name" value="PHENYLALANINE--TRNA LIGASE, MITOCHONDRIAL"/>
    <property type="match status" value="1"/>
</dbReference>
<evidence type="ECO:0000256" key="1">
    <source>
        <dbReference type="ARBA" id="ARBA00004496"/>
    </source>
</evidence>
<dbReference type="SUPFAM" id="SSF55681">
    <property type="entry name" value="Class II aaRS and biotin synthetases"/>
    <property type="match status" value="1"/>
</dbReference>
<proteinExistence type="predicted"/>
<organism evidence="13 14">
    <name type="scientific">Candidatus Kaiserbacteria bacterium GW2011_GWA2_49_19</name>
    <dbReference type="NCBI Taxonomy" id="1618669"/>
    <lineage>
        <taxon>Bacteria</taxon>
        <taxon>Candidatus Kaiseribacteriota</taxon>
    </lineage>
</organism>
<dbReference type="GO" id="GO:0000049">
    <property type="term" value="F:tRNA binding"/>
    <property type="evidence" value="ECO:0007669"/>
    <property type="project" value="InterPro"/>
</dbReference>
<comment type="subcellular location">
    <subcellularLocation>
        <location evidence="1">Cytoplasm</location>
    </subcellularLocation>
</comment>
<gene>
    <name evidence="13" type="ORF">UY44_C0001G0021</name>
</gene>
<dbReference type="Proteomes" id="UP000033965">
    <property type="component" value="Unassembled WGS sequence"/>
</dbReference>
<protein>
    <recommendedName>
        <fullName evidence="2">phenylalanine--tRNA ligase</fullName>
        <ecNumber evidence="2">6.1.1.20</ecNumber>
    </recommendedName>
</protein>
<feature type="domain" description="Aminoacyl-transfer RNA synthetases class-II family profile" evidence="12">
    <location>
        <begin position="23"/>
        <end position="265"/>
    </location>
</feature>
<dbReference type="InterPro" id="IPR002319">
    <property type="entry name" value="Phenylalanyl-tRNA_Synthase"/>
</dbReference>
<evidence type="ECO:0000313" key="13">
    <source>
        <dbReference type="EMBL" id="KKW09456.1"/>
    </source>
</evidence>
<dbReference type="EC" id="6.1.1.20" evidence="2"/>
<reference evidence="13 14" key="1">
    <citation type="journal article" date="2015" name="Nature">
        <title>rRNA introns, odd ribosomes, and small enigmatic genomes across a large radiation of phyla.</title>
        <authorList>
            <person name="Brown C.T."/>
            <person name="Hug L.A."/>
            <person name="Thomas B.C."/>
            <person name="Sharon I."/>
            <person name="Castelle C.J."/>
            <person name="Singh A."/>
            <person name="Wilkins M.J."/>
            <person name="Williams K.H."/>
            <person name="Banfield J.F."/>
        </authorList>
    </citation>
    <scope>NUCLEOTIDE SEQUENCE [LARGE SCALE GENOMIC DNA]</scope>
</reference>
<evidence type="ECO:0000313" key="14">
    <source>
        <dbReference type="Proteomes" id="UP000033965"/>
    </source>
</evidence>
<name>A0A0G1VSK9_9BACT</name>
<dbReference type="InterPro" id="IPR004529">
    <property type="entry name" value="Phe-tRNA-synth_IIc_asu"/>
</dbReference>
<keyword evidence="7" id="KW-0067">ATP-binding</keyword>
<evidence type="ECO:0000256" key="6">
    <source>
        <dbReference type="ARBA" id="ARBA00022741"/>
    </source>
</evidence>
<dbReference type="GO" id="GO:0005737">
    <property type="term" value="C:cytoplasm"/>
    <property type="evidence" value="ECO:0007669"/>
    <property type="project" value="UniProtKB-SubCell"/>
</dbReference>
<dbReference type="CDD" id="cd00496">
    <property type="entry name" value="PheRS_alpha_core"/>
    <property type="match status" value="1"/>
</dbReference>
<dbReference type="NCBIfam" id="TIGR00468">
    <property type="entry name" value="pheS"/>
    <property type="match status" value="1"/>
</dbReference>